<organism evidence="2 3">
    <name type="scientific">Cercospora berteroae</name>
    <dbReference type="NCBI Taxonomy" id="357750"/>
    <lineage>
        <taxon>Eukaryota</taxon>
        <taxon>Fungi</taxon>
        <taxon>Dikarya</taxon>
        <taxon>Ascomycota</taxon>
        <taxon>Pezizomycotina</taxon>
        <taxon>Dothideomycetes</taxon>
        <taxon>Dothideomycetidae</taxon>
        <taxon>Mycosphaerellales</taxon>
        <taxon>Mycosphaerellaceae</taxon>
        <taxon>Cercospora</taxon>
    </lineage>
</organism>
<feature type="compositionally biased region" description="Basic and acidic residues" evidence="1">
    <location>
        <begin position="1"/>
        <end position="10"/>
    </location>
</feature>
<gene>
    <name evidence="2" type="ORF">CBER1_05962</name>
</gene>
<feature type="region of interest" description="Disordered" evidence="1">
    <location>
        <begin position="232"/>
        <end position="328"/>
    </location>
</feature>
<name>A0A2S6CAR0_9PEZI</name>
<evidence type="ECO:0000313" key="3">
    <source>
        <dbReference type="Proteomes" id="UP000237631"/>
    </source>
</evidence>
<dbReference type="AlphaFoldDB" id="A0A2S6CAR0"/>
<dbReference type="Proteomes" id="UP000237631">
    <property type="component" value="Unassembled WGS sequence"/>
</dbReference>
<sequence>MADQKQDPKPQEGAQNGPSEAEIRQESSKAAEKALEAQKKADELKQAAHGAADADERQKLMEEAIDKQIEAESFGKTAKYMRGGTFQGMCVGAGLGTAPGLTLGALTGTLVGGLTSTILGGLGAGLGSIVGWAHGPFWNMGQVIGKGVRKVTGDLPSWEATDEQKKKLEEMISQANEEDMPGTKELRGMANDGWDGAKHQGKAWYKTGASYMPGSRPYATGKASDGAWQSKIQAKQDDDPVRASPDTVKSVKQASRRSQAQSEQQPSNSASDSAERGSSAVKRAQGPTPTTEARKQPRKLERRSSRHGQNADVAQAKRGKPRKLEVRS</sequence>
<feature type="compositionally biased region" description="Low complexity" evidence="1">
    <location>
        <begin position="250"/>
        <end position="267"/>
    </location>
</feature>
<dbReference type="OrthoDB" id="3930519at2759"/>
<comment type="caution">
    <text evidence="2">The sequence shown here is derived from an EMBL/GenBank/DDBJ whole genome shotgun (WGS) entry which is preliminary data.</text>
</comment>
<reference evidence="3" key="1">
    <citation type="journal article" date="2017" name="bioRxiv">
        <title>Conservation of a gene cluster reveals novel cercosporin biosynthetic mechanisms and extends production to the genus Colletotrichum.</title>
        <authorList>
            <person name="de Jonge R."/>
            <person name="Ebert M.K."/>
            <person name="Huitt-Roehl C.R."/>
            <person name="Pal P."/>
            <person name="Suttle J.C."/>
            <person name="Spanner R.E."/>
            <person name="Neubauer J.D."/>
            <person name="Jurick W.M.II."/>
            <person name="Stott K.A."/>
            <person name="Secor G.A."/>
            <person name="Thomma B.P.H.J."/>
            <person name="Van de Peer Y."/>
            <person name="Townsend C.A."/>
            <person name="Bolton M.D."/>
        </authorList>
    </citation>
    <scope>NUCLEOTIDE SEQUENCE [LARGE SCALE GENOMIC DNA]</scope>
    <source>
        <strain evidence="3">CBS538.71</strain>
    </source>
</reference>
<protein>
    <submittedName>
        <fullName evidence="2">Uncharacterized protein</fullName>
    </submittedName>
</protein>
<feature type="compositionally biased region" description="Basic and acidic residues" evidence="1">
    <location>
        <begin position="292"/>
        <end position="303"/>
    </location>
</feature>
<evidence type="ECO:0000313" key="2">
    <source>
        <dbReference type="EMBL" id="PPJ56818.1"/>
    </source>
</evidence>
<accession>A0A2S6CAR0</accession>
<keyword evidence="3" id="KW-1185">Reference proteome</keyword>
<evidence type="ECO:0000256" key="1">
    <source>
        <dbReference type="SAM" id="MobiDB-lite"/>
    </source>
</evidence>
<feature type="region of interest" description="Disordered" evidence="1">
    <location>
        <begin position="1"/>
        <end position="57"/>
    </location>
</feature>
<feature type="compositionally biased region" description="Basic and acidic residues" evidence="1">
    <location>
        <begin position="21"/>
        <end position="57"/>
    </location>
</feature>
<dbReference type="STRING" id="357750.A0A2S6CAR0"/>
<dbReference type="EMBL" id="PNEN01000509">
    <property type="protein sequence ID" value="PPJ56818.1"/>
    <property type="molecule type" value="Genomic_DNA"/>
</dbReference>
<proteinExistence type="predicted"/>